<evidence type="ECO:0000313" key="5">
    <source>
        <dbReference type="Proteomes" id="UP000190641"/>
    </source>
</evidence>
<dbReference type="InterPro" id="IPR000868">
    <property type="entry name" value="Isochorismatase-like_dom"/>
</dbReference>
<dbReference type="GO" id="GO:0016787">
    <property type="term" value="F:hydrolase activity"/>
    <property type="evidence" value="ECO:0007669"/>
    <property type="project" value="UniProtKB-KW"/>
</dbReference>
<accession>A0A9X6B3J3</accession>
<sequence>MEKKKVLLLIDIQQEYVSEGRPFFISTISPSLKNAKKVLETARAESWEILHVQHLQDGAIFHPDSQYSNFIPGFEPKNNEFIFTKENFSCFSDLMFANHMESLIDYEIFVIGYGSTMCCMATIIDGYHRGFRFTFVQDASHSKRSAQFSEVVRHIHAVDQLRTFANITNTADISVTIGKFENEK</sequence>
<proteinExistence type="inferred from homology"/>
<dbReference type="SUPFAM" id="SSF52499">
    <property type="entry name" value="Isochorismatase-like hydrolases"/>
    <property type="match status" value="1"/>
</dbReference>
<dbReference type="CDD" id="cd00431">
    <property type="entry name" value="cysteine_hydrolases"/>
    <property type="match status" value="1"/>
</dbReference>
<protein>
    <recommendedName>
        <fullName evidence="3">Isochorismatase-like domain-containing protein</fullName>
    </recommendedName>
</protein>
<organism evidence="4 5">
    <name type="scientific">Bacillus cereus</name>
    <dbReference type="NCBI Taxonomy" id="1396"/>
    <lineage>
        <taxon>Bacteria</taxon>
        <taxon>Bacillati</taxon>
        <taxon>Bacillota</taxon>
        <taxon>Bacilli</taxon>
        <taxon>Bacillales</taxon>
        <taxon>Bacillaceae</taxon>
        <taxon>Bacillus</taxon>
        <taxon>Bacillus cereus group</taxon>
    </lineage>
</organism>
<evidence type="ECO:0000259" key="3">
    <source>
        <dbReference type="Pfam" id="PF00857"/>
    </source>
</evidence>
<dbReference type="RefSeq" id="WP_078187716.1">
    <property type="nucleotide sequence ID" value="NZ_MUAU01000197.1"/>
</dbReference>
<evidence type="ECO:0000313" key="4">
    <source>
        <dbReference type="EMBL" id="OOR71511.1"/>
    </source>
</evidence>
<dbReference type="InterPro" id="IPR050272">
    <property type="entry name" value="Isochorismatase-like_hydrls"/>
</dbReference>
<gene>
    <name evidence="4" type="ORF">BLX06_30310</name>
</gene>
<comment type="caution">
    <text evidence="4">The sequence shown here is derived from an EMBL/GenBank/DDBJ whole genome shotgun (WGS) entry which is preliminary data.</text>
</comment>
<keyword evidence="2" id="KW-0378">Hydrolase</keyword>
<name>A0A9X6B3J3_BACCE</name>
<dbReference type="InterPro" id="IPR036380">
    <property type="entry name" value="Isochorismatase-like_sf"/>
</dbReference>
<dbReference type="Proteomes" id="UP000190641">
    <property type="component" value="Unassembled WGS sequence"/>
</dbReference>
<evidence type="ECO:0000256" key="1">
    <source>
        <dbReference type="ARBA" id="ARBA00006336"/>
    </source>
</evidence>
<dbReference type="PANTHER" id="PTHR43540">
    <property type="entry name" value="PEROXYUREIDOACRYLATE/UREIDOACRYLATE AMIDOHYDROLASE-RELATED"/>
    <property type="match status" value="1"/>
</dbReference>
<dbReference type="PANTHER" id="PTHR43540:SF15">
    <property type="entry name" value="BLR5631 PROTEIN"/>
    <property type="match status" value="1"/>
</dbReference>
<dbReference type="Pfam" id="PF00857">
    <property type="entry name" value="Isochorismatase"/>
    <property type="match status" value="1"/>
</dbReference>
<dbReference type="EMBL" id="MUAU01000197">
    <property type="protein sequence ID" value="OOR71511.1"/>
    <property type="molecule type" value="Genomic_DNA"/>
</dbReference>
<dbReference type="Gene3D" id="3.40.50.850">
    <property type="entry name" value="Isochorismatase-like"/>
    <property type="match status" value="1"/>
</dbReference>
<reference evidence="4 5" key="1">
    <citation type="submission" date="2017-01" db="EMBL/GenBank/DDBJ databases">
        <title>Bacillus cereus isolates.</title>
        <authorList>
            <person name="Beno S.M."/>
        </authorList>
    </citation>
    <scope>NUCLEOTIDE SEQUENCE [LARGE SCALE GENOMIC DNA]</scope>
    <source>
        <strain evidence="4 5">FSL K6-1030</strain>
    </source>
</reference>
<evidence type="ECO:0000256" key="2">
    <source>
        <dbReference type="ARBA" id="ARBA00022801"/>
    </source>
</evidence>
<comment type="similarity">
    <text evidence="1">Belongs to the isochorismatase family.</text>
</comment>
<dbReference type="AlphaFoldDB" id="A0A9X6B3J3"/>
<feature type="domain" description="Isochorismatase-like" evidence="3">
    <location>
        <begin position="6"/>
        <end position="171"/>
    </location>
</feature>